<reference evidence="1" key="1">
    <citation type="journal article" date="2012" name="PLoS ONE">
        <title>Gene sets for utilization of primary and secondary nutrition supplies in the distal gut of endangered iberian lynx.</title>
        <authorList>
            <person name="Alcaide M."/>
            <person name="Messina E."/>
            <person name="Richter M."/>
            <person name="Bargiela R."/>
            <person name="Peplies J."/>
            <person name="Huws S.A."/>
            <person name="Newbold C.J."/>
            <person name="Golyshin P.N."/>
            <person name="Simon M.A."/>
            <person name="Lopez G."/>
            <person name="Yakimov M.M."/>
            <person name="Ferrer M."/>
        </authorList>
    </citation>
    <scope>NUCLEOTIDE SEQUENCE</scope>
</reference>
<dbReference type="AlphaFoldDB" id="J9D1K2"/>
<evidence type="ECO:0000313" key="1">
    <source>
        <dbReference type="EMBL" id="EJX06456.1"/>
    </source>
</evidence>
<dbReference type="EMBL" id="AMCI01001154">
    <property type="protein sequence ID" value="EJX06456.1"/>
    <property type="molecule type" value="Genomic_DNA"/>
</dbReference>
<organism evidence="1">
    <name type="scientific">gut metagenome</name>
    <dbReference type="NCBI Taxonomy" id="749906"/>
    <lineage>
        <taxon>unclassified sequences</taxon>
        <taxon>metagenomes</taxon>
        <taxon>organismal metagenomes</taxon>
    </lineage>
</organism>
<gene>
    <name evidence="1" type="ORF">EVA_05437</name>
</gene>
<sequence>MMNHPNRFGLLLYQLFVDKPMNGRTIGTDQGREMLYQRLTWITLLVSD</sequence>
<protein>
    <submittedName>
        <fullName evidence="1">Uncharacterized protein</fullName>
    </submittedName>
</protein>
<proteinExistence type="predicted"/>
<comment type="caution">
    <text evidence="1">The sequence shown here is derived from an EMBL/GenBank/DDBJ whole genome shotgun (WGS) entry which is preliminary data.</text>
</comment>
<name>J9D1K2_9ZZZZ</name>
<accession>J9D1K2</accession>